<organism evidence="2 3">
    <name type="scientific">Prauserella isguenensis</name>
    <dbReference type="NCBI Taxonomy" id="1470180"/>
    <lineage>
        <taxon>Bacteria</taxon>
        <taxon>Bacillati</taxon>
        <taxon>Actinomycetota</taxon>
        <taxon>Actinomycetes</taxon>
        <taxon>Pseudonocardiales</taxon>
        <taxon>Pseudonocardiaceae</taxon>
        <taxon>Prauserella</taxon>
    </lineage>
</organism>
<protein>
    <submittedName>
        <fullName evidence="2">Uncharacterized protein</fullName>
    </submittedName>
</protein>
<keyword evidence="3" id="KW-1185">Reference proteome</keyword>
<dbReference type="AlphaFoldDB" id="A0A839S135"/>
<name>A0A839S135_9PSEU</name>
<evidence type="ECO:0000313" key="2">
    <source>
        <dbReference type="EMBL" id="MBB3051528.1"/>
    </source>
</evidence>
<accession>A0A839S135</accession>
<feature type="region of interest" description="Disordered" evidence="1">
    <location>
        <begin position="1"/>
        <end position="32"/>
    </location>
</feature>
<reference evidence="2 3" key="1">
    <citation type="submission" date="2020-08" db="EMBL/GenBank/DDBJ databases">
        <title>Genomic Encyclopedia of Type Strains, Phase III (KMG-III): the genomes of soil and plant-associated and newly described type strains.</title>
        <authorList>
            <person name="Whitman W."/>
        </authorList>
    </citation>
    <scope>NUCLEOTIDE SEQUENCE [LARGE SCALE GENOMIC DNA]</scope>
    <source>
        <strain evidence="2 3">CECT 8577</strain>
    </source>
</reference>
<evidence type="ECO:0000313" key="3">
    <source>
        <dbReference type="Proteomes" id="UP000550714"/>
    </source>
</evidence>
<sequence length="32" mass="3132">MTRVAGGVSTTSLSTVDGPAEPPCVNLEVGVS</sequence>
<comment type="caution">
    <text evidence="2">The sequence shown here is derived from an EMBL/GenBank/DDBJ whole genome shotgun (WGS) entry which is preliminary data.</text>
</comment>
<proteinExistence type="predicted"/>
<gene>
    <name evidence="2" type="ORF">FHS23_002551</name>
</gene>
<dbReference type="EMBL" id="JACHWU010000002">
    <property type="protein sequence ID" value="MBB3051528.1"/>
    <property type="molecule type" value="Genomic_DNA"/>
</dbReference>
<evidence type="ECO:0000256" key="1">
    <source>
        <dbReference type="SAM" id="MobiDB-lite"/>
    </source>
</evidence>
<dbReference type="Proteomes" id="UP000550714">
    <property type="component" value="Unassembled WGS sequence"/>
</dbReference>